<dbReference type="Gene3D" id="1.50.10.20">
    <property type="match status" value="1"/>
</dbReference>
<dbReference type="GO" id="GO:0046872">
    <property type="term" value="F:metal ion binding"/>
    <property type="evidence" value="ECO:0007669"/>
    <property type="project" value="UniProtKB-KW"/>
</dbReference>
<dbReference type="PRINTS" id="PR01955">
    <property type="entry name" value="LANCFRANKIA"/>
</dbReference>
<gene>
    <name evidence="2" type="primary">mibC</name>
</gene>
<dbReference type="PRINTS" id="PR01950">
    <property type="entry name" value="LANCSUPER"/>
</dbReference>
<dbReference type="SUPFAM" id="SSF158745">
    <property type="entry name" value="LanC-like"/>
    <property type="match status" value="1"/>
</dbReference>
<keyword evidence="1" id="KW-0479">Metal-binding</keyword>
<protein>
    <submittedName>
        <fullName evidence="2">Lantibiotic cyclase</fullName>
    </submittedName>
</protein>
<evidence type="ECO:0000313" key="2">
    <source>
        <dbReference type="EMBL" id="ADK32556.1"/>
    </source>
</evidence>
<dbReference type="Pfam" id="PF05147">
    <property type="entry name" value="LANC_like"/>
    <property type="match status" value="1"/>
</dbReference>
<dbReference type="InterPro" id="IPR007822">
    <property type="entry name" value="LANC-like"/>
</dbReference>
<feature type="binding site" evidence="1">
    <location>
        <position position="374"/>
    </location>
    <ligand>
        <name>Zn(2+)</name>
        <dbReference type="ChEBI" id="CHEBI:29105"/>
    </ligand>
</feature>
<dbReference type="SMART" id="SM01260">
    <property type="entry name" value="LANC_like"/>
    <property type="match status" value="1"/>
</dbReference>
<accession>E2IHB8</accession>
<evidence type="ECO:0000256" key="1">
    <source>
        <dbReference type="PIRSR" id="PIRSR607822-1"/>
    </source>
</evidence>
<sequence length="485" mass="51081">MTTVGRTSCGVTSDRHPARFLRGSAARRAARLVRLVAERLADPDAVAGIAARPGNSVPVNGLSMWSPATLSHGFPGIAVFYAELGRIDPAWSAFAHRHLRAAAAAVETAPSGGLFAGPASLLAAAQSCAGPAGHYRGLRRKLTAWLAADHAGRLAVARDRPGPGVAWTDYDVVHGLSGTTRLLLDAACDPDDETAAVASGAVTDTLRHLVRLTEPITVDGHEVPGWWVPSHLQPVEQDRRDYPRGDLNLGLAHGAAGPLSVLATATLHGMEVPGQREAVARLAEWLLGWTMTDDTGAYWPCRISWDEQIAAVRPDASFTRTAWCYGAPGVCAALHRAGLALGVTEWREVAVTALLDGLRRDRSAWRVDGSTVCHGYAGLLQVLSRVGAESGDPRLLDGCLDVARMVLGEADESAPFVFPHLVPDSPDGWRNATGYLPLDGAGLLEGAAGVACALLSVIPPSSLCGTDPAPERADLPPWDRCLALC</sequence>
<feature type="binding site" evidence="1">
    <location>
        <position position="324"/>
    </location>
    <ligand>
        <name>Zn(2+)</name>
        <dbReference type="ChEBI" id="CHEBI:29105"/>
    </ligand>
</feature>
<dbReference type="AlphaFoldDB" id="E2IHB8"/>
<organism evidence="2">
    <name type="scientific">Microbispora corallina</name>
    <dbReference type="NCBI Taxonomy" id="83302"/>
    <lineage>
        <taxon>Bacteria</taxon>
        <taxon>Bacillati</taxon>
        <taxon>Actinomycetota</taxon>
        <taxon>Actinomycetes</taxon>
        <taxon>Streptosporangiales</taxon>
        <taxon>Streptosporangiaceae</taxon>
        <taxon>Microbispora</taxon>
    </lineage>
</organism>
<reference evidence="2" key="1">
    <citation type="journal article" date="2010" name="Proc. Natl. Acad. Sci. U.S.A.">
        <title>Microbisporicin gene cluster reveals unusual features of lantibiotic biosynthesis in actinomycetes.</title>
        <authorList>
            <person name="Foulston L.C."/>
            <person name="Bibb M.J."/>
        </authorList>
    </citation>
    <scope>NUCLEOTIDE SEQUENCE</scope>
    <source>
        <strain evidence="2">NRRL 30420</strain>
    </source>
</reference>
<dbReference type="GO" id="GO:0031179">
    <property type="term" value="P:peptide modification"/>
    <property type="evidence" value="ECO:0007669"/>
    <property type="project" value="InterPro"/>
</dbReference>
<proteinExistence type="predicted"/>
<dbReference type="CDD" id="cd04793">
    <property type="entry name" value="LanC"/>
    <property type="match status" value="1"/>
</dbReference>
<name>E2IHB8_9ACTN</name>
<keyword evidence="1" id="KW-0862">Zinc</keyword>
<feature type="binding site" evidence="1">
    <location>
        <position position="373"/>
    </location>
    <ligand>
        <name>Zn(2+)</name>
        <dbReference type="ChEBI" id="CHEBI:29105"/>
    </ligand>
</feature>
<dbReference type="InterPro" id="IPR033889">
    <property type="entry name" value="LanC"/>
</dbReference>
<dbReference type="EMBL" id="HM536998">
    <property type="protein sequence ID" value="ADK32556.1"/>
    <property type="molecule type" value="Genomic_DNA"/>
</dbReference>